<accession>M4QPA2</accession>
<reference evidence="1 2" key="1">
    <citation type="submission" date="2010-10" db="EMBL/GenBank/DDBJ databases">
        <title>The Genome Sequence of Loktanella phage pCB2051-A.</title>
        <authorList>
            <consortium name="The Broad Institute Genome Sequencing Platform"/>
            <person name="Henn M.R."/>
            <person name="Buchan A."/>
            <person name="Levin J."/>
            <person name="Malboeuf C."/>
            <person name="Casali M."/>
            <person name="Russ C."/>
            <person name="Lennon N."/>
            <person name="Chapman S.B."/>
            <person name="Erlich R."/>
            <person name="Young S.K."/>
            <person name="Yandava C."/>
            <person name="Zeng Q."/>
            <person name="Alvarado L."/>
            <person name="Anderson S."/>
            <person name="Berlin A."/>
            <person name="Chen Z."/>
            <person name="Freedman E."/>
            <person name="Gellesch M."/>
            <person name="Goldberg J."/>
            <person name="Green L."/>
            <person name="Griggs A."/>
            <person name="Gujja S."/>
            <person name="Heilman E.R."/>
            <person name="Heiman D."/>
            <person name="Hollinger A."/>
            <person name="Howarth C."/>
            <person name="Larson L."/>
            <person name="Mehta T."/>
            <person name="Pearson M."/>
            <person name="Roberts A."/>
            <person name="Ryan E."/>
            <person name="Saif S."/>
            <person name="Shea T."/>
            <person name="Shenoy N."/>
            <person name="Sisk P."/>
            <person name="Stolte C."/>
            <person name="Sykes S."/>
            <person name="White J."/>
            <person name="Haas B."/>
            <person name="Nusbaum C."/>
            <person name="Birren B."/>
        </authorList>
    </citation>
    <scope>NUCLEOTIDE SEQUENCE [LARGE SCALE GENOMIC DNA]</scope>
    <source>
        <strain evidence="2">pCB2051-A</strain>
    </source>
</reference>
<organism evidence="1 2">
    <name type="scientific">Loktanella phage pCB2051-A</name>
    <dbReference type="NCBI Taxonomy" id="754044"/>
    <lineage>
        <taxon>Viruses</taxon>
        <taxon>Duplodnaviria</taxon>
        <taxon>Heunggongvirae</taxon>
        <taxon>Uroviricota</taxon>
        <taxon>Caudoviricetes</taxon>
        <taxon>Casjensviridae</taxon>
        <taxon>Broinstvirus</taxon>
        <taxon>Broinstvirus pCB2051A</taxon>
    </lineage>
</organism>
<evidence type="ECO:0000313" key="1">
    <source>
        <dbReference type="EMBL" id="AGH31465.1"/>
    </source>
</evidence>
<keyword evidence="2" id="KW-1185">Reference proteome</keyword>
<dbReference type="EMBL" id="HQ632859">
    <property type="protein sequence ID" value="AGH31465.1"/>
    <property type="molecule type" value="Genomic_DNA"/>
</dbReference>
<name>M4QPA2_9CAUD</name>
<evidence type="ECO:0000313" key="2">
    <source>
        <dbReference type="Proteomes" id="UP000201389"/>
    </source>
</evidence>
<proteinExistence type="predicted"/>
<dbReference type="KEGG" id="vg:15011497"/>
<dbReference type="RefSeq" id="YP_007674925.1">
    <property type="nucleotide sequence ID" value="NC_020853.1"/>
</dbReference>
<gene>
    <name evidence="1" type="ORF">LOKG_00028</name>
</gene>
<protein>
    <submittedName>
        <fullName evidence="1">Uncharacterized protein</fullName>
    </submittedName>
</protein>
<dbReference type="GeneID" id="15011497"/>
<dbReference type="Proteomes" id="UP000201389">
    <property type="component" value="Segment"/>
</dbReference>
<dbReference type="OrthoDB" id="35959at10239"/>
<sequence>MTRFRDKMRIGRRILHQKMGDPAFYFPWPLNGAEPVPCRVRVHERFGVLGDQKGTSFNYAETADNSPAAIFQIDEIVPRRGFCFTIPEGTAYRVDSVDPPDDQTIKAYIVRLNEADSTGMPVPPEDP</sequence>